<evidence type="ECO:0000313" key="11">
    <source>
        <dbReference type="EMBL" id="MDC8755372.1"/>
    </source>
</evidence>
<evidence type="ECO:0000256" key="2">
    <source>
        <dbReference type="ARBA" id="ARBA00022490"/>
    </source>
</evidence>
<keyword evidence="2 8" id="KW-0963">Cytoplasm</keyword>
<dbReference type="InterPro" id="IPR045462">
    <property type="entry name" value="aa-tRNA-synth_I_cd-bd"/>
</dbReference>
<comment type="similarity">
    <text evidence="1 8">Belongs to the class-I aminoacyl-tRNA synthetase family. Glutamate--tRNA ligase type 1 subfamily.</text>
</comment>
<dbReference type="EC" id="6.1.1.17" evidence="8"/>
<feature type="domain" description="Glutamyl/glutaminyl-tRNA synthetase class Ib catalytic" evidence="9">
    <location>
        <begin position="4"/>
        <end position="317"/>
    </location>
</feature>
<keyword evidence="5 8" id="KW-0067">ATP-binding</keyword>
<reference evidence="11 12" key="1">
    <citation type="submission" date="2022-10" db="EMBL/GenBank/DDBJ databases">
        <title>Erythrobacter sp. sf7 Genome sequencing.</title>
        <authorList>
            <person name="Park S."/>
        </authorList>
    </citation>
    <scope>NUCLEOTIDE SEQUENCE [LARGE SCALE GENOMIC DNA]</scope>
    <source>
        <strain evidence="12">sf7</strain>
    </source>
</reference>
<keyword evidence="12" id="KW-1185">Reference proteome</keyword>
<proteinExistence type="inferred from homology"/>
<evidence type="ECO:0000313" key="12">
    <source>
        <dbReference type="Proteomes" id="UP001216558"/>
    </source>
</evidence>
<comment type="caution">
    <text evidence="11">The sequence shown here is derived from an EMBL/GenBank/DDBJ whole genome shotgun (WGS) entry which is preliminary data.</text>
</comment>
<comment type="subunit">
    <text evidence="8">Monomer.</text>
</comment>
<feature type="short sequence motif" description="'HIGH' region" evidence="8">
    <location>
        <begin position="8"/>
        <end position="18"/>
    </location>
</feature>
<dbReference type="PANTHER" id="PTHR43311">
    <property type="entry name" value="GLUTAMATE--TRNA LIGASE"/>
    <property type="match status" value="1"/>
</dbReference>
<keyword evidence="4 8" id="KW-0547">Nucleotide-binding</keyword>
<dbReference type="InterPro" id="IPR001412">
    <property type="entry name" value="aa-tRNA-synth_I_CS"/>
</dbReference>
<comment type="catalytic activity">
    <reaction evidence="8">
        <text>tRNA(Glu) + L-glutamate + ATP = L-glutamyl-tRNA(Glu) + AMP + diphosphate</text>
        <dbReference type="Rhea" id="RHEA:23540"/>
        <dbReference type="Rhea" id="RHEA-COMP:9663"/>
        <dbReference type="Rhea" id="RHEA-COMP:9680"/>
        <dbReference type="ChEBI" id="CHEBI:29985"/>
        <dbReference type="ChEBI" id="CHEBI:30616"/>
        <dbReference type="ChEBI" id="CHEBI:33019"/>
        <dbReference type="ChEBI" id="CHEBI:78442"/>
        <dbReference type="ChEBI" id="CHEBI:78520"/>
        <dbReference type="ChEBI" id="CHEBI:456215"/>
        <dbReference type="EC" id="6.1.1.17"/>
    </reaction>
</comment>
<feature type="short sequence motif" description="'KMSKS' region" evidence="8">
    <location>
        <begin position="250"/>
        <end position="254"/>
    </location>
</feature>
<accession>A0ABT5JRJ8</accession>
<dbReference type="Gene3D" id="3.40.50.620">
    <property type="entry name" value="HUPs"/>
    <property type="match status" value="1"/>
</dbReference>
<keyword evidence="6 8" id="KW-0648">Protein biosynthesis</keyword>
<dbReference type="Proteomes" id="UP001216558">
    <property type="component" value="Unassembled WGS sequence"/>
</dbReference>
<feature type="binding site" evidence="8">
    <location>
        <position position="253"/>
    </location>
    <ligand>
        <name>ATP</name>
        <dbReference type="ChEBI" id="CHEBI:30616"/>
    </ligand>
</feature>
<evidence type="ECO:0000256" key="7">
    <source>
        <dbReference type="ARBA" id="ARBA00023146"/>
    </source>
</evidence>
<evidence type="ECO:0000256" key="3">
    <source>
        <dbReference type="ARBA" id="ARBA00022598"/>
    </source>
</evidence>
<dbReference type="InterPro" id="IPR004527">
    <property type="entry name" value="Glu-tRNA-ligase_bac/mito"/>
</dbReference>
<evidence type="ECO:0000256" key="4">
    <source>
        <dbReference type="ARBA" id="ARBA00022741"/>
    </source>
</evidence>
<comment type="function">
    <text evidence="8">Catalyzes the attachment of glutamate to tRNA(Glu) in a two-step reaction: glutamate is first activated by ATP to form Glu-AMP and then transferred to the acceptor end of tRNA(Glu).</text>
</comment>
<dbReference type="SUPFAM" id="SSF52374">
    <property type="entry name" value="Nucleotidylyl transferase"/>
    <property type="match status" value="1"/>
</dbReference>
<dbReference type="SUPFAM" id="SSF48163">
    <property type="entry name" value="An anticodon-binding domain of class I aminoacyl-tRNA synthetases"/>
    <property type="match status" value="1"/>
</dbReference>
<evidence type="ECO:0000256" key="8">
    <source>
        <dbReference type="HAMAP-Rule" id="MF_00022"/>
    </source>
</evidence>
<dbReference type="Pfam" id="PF19269">
    <property type="entry name" value="Anticodon_2"/>
    <property type="match status" value="1"/>
</dbReference>
<dbReference type="InterPro" id="IPR020058">
    <property type="entry name" value="Glu/Gln-tRNA-synth_Ib_cat-dom"/>
</dbReference>
<protein>
    <recommendedName>
        <fullName evidence="8">Glutamate--tRNA ligase</fullName>
        <ecNumber evidence="8">6.1.1.17</ecNumber>
    </recommendedName>
    <alternativeName>
        <fullName evidence="8">Glutamyl-tRNA synthetase</fullName>
        <shortName evidence="8">GluRS</shortName>
    </alternativeName>
</protein>
<dbReference type="HAMAP" id="MF_00022">
    <property type="entry name" value="Glu_tRNA_synth_type1"/>
    <property type="match status" value="1"/>
</dbReference>
<dbReference type="NCBIfam" id="TIGR00464">
    <property type="entry name" value="gltX_bact"/>
    <property type="match status" value="1"/>
</dbReference>
<dbReference type="RefSeq" id="WP_273678584.1">
    <property type="nucleotide sequence ID" value="NZ_JAQQXQ010000009.1"/>
</dbReference>
<dbReference type="PRINTS" id="PR00987">
    <property type="entry name" value="TRNASYNTHGLU"/>
</dbReference>
<gene>
    <name evidence="8 11" type="primary">gltX</name>
    <name evidence="11" type="ORF">OIK40_12050</name>
</gene>
<organism evidence="11 12">
    <name type="scientific">Erythrobacter fulvus</name>
    <dbReference type="NCBI Taxonomy" id="2987523"/>
    <lineage>
        <taxon>Bacteria</taxon>
        <taxon>Pseudomonadati</taxon>
        <taxon>Pseudomonadota</taxon>
        <taxon>Alphaproteobacteria</taxon>
        <taxon>Sphingomonadales</taxon>
        <taxon>Erythrobacteraceae</taxon>
        <taxon>Erythrobacter/Porphyrobacter group</taxon>
        <taxon>Erythrobacter</taxon>
    </lineage>
</organism>
<sequence>MTITRFAPSPTGRLHVGNIRTALHNWMLARQAGGSFILRIDDTDATRSREEYVEAIRADLSWLGLDWDREERQSARLERYEAAFEALKDAGRIYPCYESAQELEVKRKIQLGRGLPPIYDRAALKLDDQERSQKEVEGIAPHWRFMLDHKEPITWNDGIRGVQKFDPAQLSDPVIRRADGSWLYMMPSAVDDIDMGVTQVLRGEDHVSNTAVQFQIFTALFAAGFAATENAGKTVPAFAHEALLVGREGKLSKRLGSLGCDAFRDRGIEPEAIIALLARLGTSQPVEPIADRALLVANFDLATFGRAPAKFDEHDLDRLNAAIVHQLPFEAVRARLPEGMDEAGWHAIRPNLSHVGEAAEWWQLVTGPIAQPAFSEEDRAYLAEAAALLQWNGDPWSTLTGALKQSTGRKGRALFLPLRQALTGMGHGPDMGELLILIGENEAQTRLRSAAGL</sequence>
<dbReference type="PROSITE" id="PS00178">
    <property type="entry name" value="AA_TRNA_LIGASE_I"/>
    <property type="match status" value="1"/>
</dbReference>
<dbReference type="GO" id="GO:0004818">
    <property type="term" value="F:glutamate-tRNA ligase activity"/>
    <property type="evidence" value="ECO:0007669"/>
    <property type="project" value="UniProtKB-EC"/>
</dbReference>
<dbReference type="InterPro" id="IPR008925">
    <property type="entry name" value="aa_tRNA-synth_I_cd-bd_sf"/>
</dbReference>
<comment type="subcellular location">
    <subcellularLocation>
        <location evidence="8">Cytoplasm</location>
    </subcellularLocation>
</comment>
<evidence type="ECO:0000259" key="9">
    <source>
        <dbReference type="Pfam" id="PF00749"/>
    </source>
</evidence>
<dbReference type="InterPro" id="IPR000924">
    <property type="entry name" value="Glu/Gln-tRNA-synth"/>
</dbReference>
<comment type="caution">
    <text evidence="8">Lacks conserved residue(s) required for the propagation of feature annotation.</text>
</comment>
<evidence type="ECO:0000256" key="6">
    <source>
        <dbReference type="ARBA" id="ARBA00022917"/>
    </source>
</evidence>
<dbReference type="PANTHER" id="PTHR43311:SF2">
    <property type="entry name" value="GLUTAMATE--TRNA LIGASE, MITOCHONDRIAL-RELATED"/>
    <property type="match status" value="1"/>
</dbReference>
<dbReference type="EMBL" id="JAQQXQ010000009">
    <property type="protein sequence ID" value="MDC8755372.1"/>
    <property type="molecule type" value="Genomic_DNA"/>
</dbReference>
<keyword evidence="3 8" id="KW-0436">Ligase</keyword>
<dbReference type="Gene3D" id="1.10.10.350">
    <property type="match status" value="1"/>
</dbReference>
<dbReference type="InterPro" id="IPR014729">
    <property type="entry name" value="Rossmann-like_a/b/a_fold"/>
</dbReference>
<name>A0ABT5JRJ8_9SPHN</name>
<evidence type="ECO:0000256" key="5">
    <source>
        <dbReference type="ARBA" id="ARBA00022840"/>
    </source>
</evidence>
<dbReference type="InterPro" id="IPR020751">
    <property type="entry name" value="aa-tRNA-synth_I_codon-bd_sub2"/>
</dbReference>
<evidence type="ECO:0000259" key="10">
    <source>
        <dbReference type="Pfam" id="PF19269"/>
    </source>
</evidence>
<dbReference type="Pfam" id="PF00749">
    <property type="entry name" value="tRNA-synt_1c"/>
    <property type="match status" value="1"/>
</dbReference>
<feature type="domain" description="Aminoacyl-tRNA synthetase class I anticodon-binding" evidence="10">
    <location>
        <begin position="382"/>
        <end position="450"/>
    </location>
</feature>
<dbReference type="InterPro" id="IPR049940">
    <property type="entry name" value="GluQ/Sye"/>
</dbReference>
<evidence type="ECO:0000256" key="1">
    <source>
        <dbReference type="ARBA" id="ARBA00007894"/>
    </source>
</evidence>
<keyword evidence="7 8" id="KW-0030">Aminoacyl-tRNA synthetase</keyword>